<dbReference type="GO" id="GO:0005634">
    <property type="term" value="C:nucleus"/>
    <property type="evidence" value="ECO:0007669"/>
    <property type="project" value="UniProtKB-SubCell"/>
</dbReference>
<evidence type="ECO:0000256" key="14">
    <source>
        <dbReference type="SAM" id="MobiDB-lite"/>
    </source>
</evidence>
<feature type="domain" description="Helicase ATP-binding" evidence="15">
    <location>
        <begin position="542"/>
        <end position="713"/>
    </location>
</feature>
<evidence type="ECO:0000256" key="2">
    <source>
        <dbReference type="ARBA" id="ARBA00007025"/>
    </source>
</evidence>
<evidence type="ECO:0000256" key="13">
    <source>
        <dbReference type="SAM" id="Coils"/>
    </source>
</evidence>
<dbReference type="GO" id="GO:0003678">
    <property type="term" value="F:DNA helicase activity"/>
    <property type="evidence" value="ECO:0007669"/>
    <property type="project" value="UniProtKB-EC"/>
</dbReference>
<feature type="compositionally biased region" description="Low complexity" evidence="14">
    <location>
        <begin position="44"/>
        <end position="59"/>
    </location>
</feature>
<keyword evidence="13" id="KW-0175">Coiled coil</keyword>
<dbReference type="CDD" id="cd18793">
    <property type="entry name" value="SF2_C_SNF"/>
    <property type="match status" value="1"/>
</dbReference>
<dbReference type="InterPro" id="IPR000330">
    <property type="entry name" value="SNF2_N"/>
</dbReference>
<dbReference type="Pfam" id="PF00271">
    <property type="entry name" value="Helicase_C"/>
    <property type="match status" value="1"/>
</dbReference>
<keyword evidence="5" id="KW-0378">Hydrolase</keyword>
<feature type="region of interest" description="Disordered" evidence="14">
    <location>
        <begin position="24"/>
        <end position="59"/>
    </location>
</feature>
<dbReference type="SMART" id="SM00490">
    <property type="entry name" value="HELICc"/>
    <property type="match status" value="1"/>
</dbReference>
<dbReference type="InterPro" id="IPR049730">
    <property type="entry name" value="SNF2/RAD54-like_C"/>
</dbReference>
<keyword evidence="7" id="KW-0067">ATP-binding</keyword>
<dbReference type="GO" id="GO:0003677">
    <property type="term" value="F:DNA binding"/>
    <property type="evidence" value="ECO:0007669"/>
    <property type="project" value="UniProtKB-KW"/>
</dbReference>
<evidence type="ECO:0000256" key="6">
    <source>
        <dbReference type="ARBA" id="ARBA00022806"/>
    </source>
</evidence>
<evidence type="ECO:0000256" key="9">
    <source>
        <dbReference type="ARBA" id="ARBA00023125"/>
    </source>
</evidence>
<proteinExistence type="evidence at transcript level"/>
<dbReference type="Gene3D" id="3.40.50.300">
    <property type="entry name" value="P-loop containing nucleotide triphosphate hydrolases"/>
    <property type="match status" value="1"/>
</dbReference>
<keyword evidence="4" id="KW-0547">Nucleotide-binding</keyword>
<feature type="domain" description="Helicase C-terminal" evidence="16">
    <location>
        <begin position="944"/>
        <end position="1101"/>
    </location>
</feature>
<dbReference type="GO" id="GO:0005694">
    <property type="term" value="C:chromosome"/>
    <property type="evidence" value="ECO:0007669"/>
    <property type="project" value="UniProtKB-ARBA"/>
</dbReference>
<dbReference type="AlphaFoldDB" id="A0A6A7FRK7"/>
<dbReference type="SMART" id="SM00487">
    <property type="entry name" value="DEXDc"/>
    <property type="match status" value="1"/>
</dbReference>
<evidence type="ECO:0000256" key="10">
    <source>
        <dbReference type="ARBA" id="ARBA00023242"/>
    </source>
</evidence>
<reference evidence="17" key="1">
    <citation type="submission" date="2017-11" db="EMBL/GenBank/DDBJ databases">
        <title>The sensing device of the deep-sea amphipod.</title>
        <authorList>
            <person name="Kobayashi H."/>
            <person name="Nagahama T."/>
            <person name="Arai W."/>
            <person name="Sasagawa Y."/>
            <person name="Umeda M."/>
            <person name="Hayashi T."/>
            <person name="Nikaido I."/>
            <person name="Watanabe H."/>
            <person name="Oguri K."/>
            <person name="Kitazato H."/>
            <person name="Fujioka K."/>
            <person name="Kido Y."/>
            <person name="Takami H."/>
        </authorList>
    </citation>
    <scope>NUCLEOTIDE SEQUENCE</scope>
    <source>
        <tissue evidence="17">Whole body</tissue>
    </source>
</reference>
<comment type="subcellular location">
    <subcellularLocation>
        <location evidence="1">Nucleus</location>
    </subcellularLocation>
</comment>
<organism evidence="17">
    <name type="scientific">Hirondellea gigas</name>
    <dbReference type="NCBI Taxonomy" id="1518452"/>
    <lineage>
        <taxon>Eukaryota</taxon>
        <taxon>Metazoa</taxon>
        <taxon>Ecdysozoa</taxon>
        <taxon>Arthropoda</taxon>
        <taxon>Crustacea</taxon>
        <taxon>Multicrustacea</taxon>
        <taxon>Malacostraca</taxon>
        <taxon>Eumalacostraca</taxon>
        <taxon>Peracarida</taxon>
        <taxon>Amphipoda</taxon>
        <taxon>Amphilochidea</taxon>
        <taxon>Lysianassida</taxon>
        <taxon>Lysianassidira</taxon>
        <taxon>Lysianassoidea</taxon>
        <taxon>Lysianassidae</taxon>
        <taxon>Hirondellea</taxon>
    </lineage>
</organism>
<dbReference type="EMBL" id="IACT01001350">
    <property type="protein sequence ID" value="LAC20702.1"/>
    <property type="molecule type" value="mRNA"/>
</dbReference>
<evidence type="ECO:0000256" key="8">
    <source>
        <dbReference type="ARBA" id="ARBA00022853"/>
    </source>
</evidence>
<dbReference type="FunFam" id="3.40.50.10810:FF:000014">
    <property type="entry name" value="SWI/SNF-related matrix-associated actin-dependent regulator of chromatin subfamily A containing DEAD/H box 1"/>
    <property type="match status" value="1"/>
</dbReference>
<keyword evidence="10" id="KW-0539">Nucleus</keyword>
<dbReference type="GO" id="GO:0006325">
    <property type="term" value="P:chromatin organization"/>
    <property type="evidence" value="ECO:0007669"/>
    <property type="project" value="UniProtKB-KW"/>
</dbReference>
<dbReference type="EC" id="3.6.4.12" evidence="3"/>
<dbReference type="Pfam" id="PF00176">
    <property type="entry name" value="SNF2-rel_dom"/>
    <property type="match status" value="1"/>
</dbReference>
<evidence type="ECO:0000256" key="1">
    <source>
        <dbReference type="ARBA" id="ARBA00004123"/>
    </source>
</evidence>
<protein>
    <recommendedName>
        <fullName evidence="12">SWI/SNF-related matrix-associated actin-dependent regulator of chromatin subfamily A containing DEAD/H box 1 homolog</fullName>
        <ecNumber evidence="3">3.6.4.12</ecNumber>
    </recommendedName>
</protein>
<comment type="function">
    <text evidence="11">DNA helicase that possesses intrinsic ATP-dependent nucleosome-remodeling activity and is both required for DNA repair and heterochromatin organization. Promotes DNA end resection of double-strand breaks (DSBs) following DNA damage: probably acts by weakening histone DNA interactions in nucleosomes flanking DSBs.</text>
</comment>
<feature type="coiled-coil region" evidence="13">
    <location>
        <begin position="271"/>
        <end position="349"/>
    </location>
</feature>
<accession>A0A6A7FRK7</accession>
<dbReference type="PROSITE" id="PS51192">
    <property type="entry name" value="HELICASE_ATP_BIND_1"/>
    <property type="match status" value="1"/>
</dbReference>
<dbReference type="InterPro" id="IPR027417">
    <property type="entry name" value="P-loop_NTPase"/>
</dbReference>
<dbReference type="GO" id="GO:0016787">
    <property type="term" value="F:hydrolase activity"/>
    <property type="evidence" value="ECO:0007669"/>
    <property type="project" value="UniProtKB-KW"/>
</dbReference>
<dbReference type="GO" id="GO:0005524">
    <property type="term" value="F:ATP binding"/>
    <property type="evidence" value="ECO:0007669"/>
    <property type="project" value="UniProtKB-KW"/>
</dbReference>
<feature type="compositionally biased region" description="Acidic residues" evidence="14">
    <location>
        <begin position="1135"/>
        <end position="1147"/>
    </location>
</feature>
<feature type="region of interest" description="Disordered" evidence="14">
    <location>
        <begin position="823"/>
        <end position="852"/>
    </location>
</feature>
<evidence type="ECO:0000256" key="4">
    <source>
        <dbReference type="ARBA" id="ARBA00022741"/>
    </source>
</evidence>
<feature type="region of interest" description="Disordered" evidence="14">
    <location>
        <begin position="1122"/>
        <end position="1238"/>
    </location>
</feature>
<evidence type="ECO:0000256" key="5">
    <source>
        <dbReference type="ARBA" id="ARBA00022801"/>
    </source>
</evidence>
<dbReference type="PANTHER" id="PTHR10799">
    <property type="entry name" value="SNF2/RAD54 HELICASE FAMILY"/>
    <property type="match status" value="1"/>
</dbReference>
<evidence type="ECO:0000256" key="7">
    <source>
        <dbReference type="ARBA" id="ARBA00022840"/>
    </source>
</evidence>
<dbReference type="PROSITE" id="PS51194">
    <property type="entry name" value="HELICASE_CTER"/>
    <property type="match status" value="1"/>
</dbReference>
<evidence type="ECO:0000259" key="16">
    <source>
        <dbReference type="PROSITE" id="PS51194"/>
    </source>
</evidence>
<keyword evidence="9" id="KW-0238">DNA-binding</keyword>
<name>A0A6A7FRK7_9CRUS</name>
<keyword evidence="6" id="KW-0347">Helicase</keyword>
<evidence type="ECO:0000259" key="15">
    <source>
        <dbReference type="PROSITE" id="PS51192"/>
    </source>
</evidence>
<dbReference type="Gene3D" id="3.40.50.10810">
    <property type="entry name" value="Tandem AAA-ATPase domain"/>
    <property type="match status" value="1"/>
</dbReference>
<dbReference type="InterPro" id="IPR038718">
    <property type="entry name" value="SNF2-like_sf"/>
</dbReference>
<evidence type="ECO:0000313" key="17">
    <source>
        <dbReference type="EMBL" id="LAC20702.1"/>
    </source>
</evidence>
<dbReference type="SUPFAM" id="SSF52540">
    <property type="entry name" value="P-loop containing nucleoside triphosphate hydrolases"/>
    <property type="match status" value="2"/>
</dbReference>
<dbReference type="InterPro" id="IPR001650">
    <property type="entry name" value="Helicase_C-like"/>
</dbReference>
<feature type="compositionally biased region" description="Low complexity" evidence="14">
    <location>
        <begin position="1200"/>
        <end position="1210"/>
    </location>
</feature>
<feature type="compositionally biased region" description="Acidic residues" evidence="14">
    <location>
        <begin position="1156"/>
        <end position="1184"/>
    </location>
</feature>
<feature type="compositionally biased region" description="Acidic residues" evidence="14">
    <location>
        <begin position="1211"/>
        <end position="1238"/>
    </location>
</feature>
<keyword evidence="8" id="KW-0156">Chromatin regulator</keyword>
<sequence length="1238" mass="142233">MNSSLKKEKLRNFRIDDGKDDKKQGSILRFVRRDPSLSNNTTMQNSANGQGSSSSPISPKISTIVVRKPTTAVTLKSSKASTTAQAFTTFNSSAINNVNKFDSNTNSQNGNILKIASGSPSSCIDSIHCRPVFIDSPTAASSTPNGNVSLDSSLQDSPIFRVKVLKYNRIIDSDDDNDAPPSKKTKLEYNPATTETKPENVLVKSFDQVPVHLIDKYLDTLLTMYPLYDKMELQDILHSWNYNFSETSCFLEKEQQRQKDMKKQQSIKDTMERLQQQLQARSDRTLALQEKETDKQRHLEIRLREKEEQQVERAKERLKMVEARQHERQLQHERKLQEKLEKLDQQQLKDSRKTVHKEKLQNKKKMFKMLGASSRFHQQEEDDDEDLYIGKSNVYISDDSEDEECNSNVDSDVIQMREVVLSFLNDSTEAEICTIPGCSKKKVMIIIAHRPYTDWDHLVEVFRREKHIVPDMLNGVKNVLQKRNVVNQLMKRCQYISADIQNTVTCLMGGKETDAAITKQPALLNKQMQLKGYQMVGLNWLSLMKQHGLNGVLADEMGLGKTIQAIAYLAHIEETEQPQDLSLIVVPSSTLENWARELELWCPSLGVLMYHGSQEERRGMRVQILSDHVEENTHIVLTTYNMISSCADDRNLFKRFKFHTVIFDEAHMLKNMNSQRFENLMKINAECRILLTGTPLQNNLVELMSILVFVMPQLFEGRKEELKQVFTMFPKSDEREKGQYESKRIEQAKKIMKPFFLRRLKVDVLKDLPAKTEVMLVVSMSKRQHALYHTVVTVLSKKAKEMKGKLDNIELDELEDPESGVVKKKGIERTPEKKKKTVATNDEDAAANAGSCKQGESSANMLMTLRRLTNHPLLHRSLYDDATILQLSKILKKTTHSASILSYIVEDFSYMSDFEIHQTCLMYKAIEQYKLNKEQILDSGKFEKLDGLLPEMKKRGDRVLIFSQFVIMLNIVEEYMRIRGYKFLRLDGQTPVTERQDMIDQFNEDGEIFVFLLSTRAGGLGINLTSANTVILHDIDFNPYNDRQAEDRCHRVGQTRPVTVIRFITKDSIEEGIRSIAQSKLELEREVTGLKDDQQRKGDVVTLLKAALGIISKADDTQLYQEKTEEQGEAQAIEQDQEEDDEEVEQQEVEHIQVFEDVDYGGETDESRDEENEMGEEGEEDGQEGDEHSQKEEEQEERPQQQQMEQIQVFEDVDYGEETEESAGEENERGEEEGSDYL</sequence>
<evidence type="ECO:0000256" key="12">
    <source>
        <dbReference type="ARBA" id="ARBA00069890"/>
    </source>
</evidence>
<comment type="similarity">
    <text evidence="2">Belongs to the SNF2/RAD54 helicase family.</text>
</comment>
<evidence type="ECO:0000256" key="11">
    <source>
        <dbReference type="ARBA" id="ARBA00059294"/>
    </source>
</evidence>
<dbReference type="InterPro" id="IPR014001">
    <property type="entry name" value="Helicase_ATP-bd"/>
</dbReference>
<evidence type="ECO:0000256" key="3">
    <source>
        <dbReference type="ARBA" id="ARBA00012551"/>
    </source>
</evidence>